<dbReference type="AlphaFoldDB" id="X8JME8"/>
<gene>
    <name evidence="1" type="ORF">RSOL_495220</name>
</gene>
<proteinExistence type="predicted"/>
<comment type="caution">
    <text evidence="1">The sequence shown here is derived from an EMBL/GenBank/DDBJ whole genome shotgun (WGS) entry which is preliminary data.</text>
</comment>
<evidence type="ECO:0000313" key="1">
    <source>
        <dbReference type="EMBL" id="EUC64977.1"/>
    </source>
</evidence>
<evidence type="ECO:0000313" key="2">
    <source>
        <dbReference type="Proteomes" id="UP000030108"/>
    </source>
</evidence>
<protein>
    <submittedName>
        <fullName evidence="1">Uncharacterized protein</fullName>
    </submittedName>
</protein>
<accession>X8JME8</accession>
<sequence length="78" mass="8853">MSVVHSIIITKRDGTSRTYINRKLRNIHIPSIPDDANIAANVDMPFKLLEKRFTASGQYRPPTDIQIKVILDLHRAGN</sequence>
<organism evidence="1 2">
    <name type="scientific">Rhizoctonia solani AG-3 Rhs1AP</name>
    <dbReference type="NCBI Taxonomy" id="1086054"/>
    <lineage>
        <taxon>Eukaryota</taxon>
        <taxon>Fungi</taxon>
        <taxon>Dikarya</taxon>
        <taxon>Basidiomycota</taxon>
        <taxon>Agaricomycotina</taxon>
        <taxon>Agaricomycetes</taxon>
        <taxon>Cantharellales</taxon>
        <taxon>Ceratobasidiaceae</taxon>
        <taxon>Rhizoctonia</taxon>
    </lineage>
</organism>
<dbReference type="EMBL" id="JATN01000312">
    <property type="protein sequence ID" value="EUC64977.1"/>
    <property type="molecule type" value="Genomic_DNA"/>
</dbReference>
<reference evidence="2" key="1">
    <citation type="journal article" date="2014" name="Genome Announc.">
        <title>Draft genome sequence of the plant-pathogenic soil fungus Rhizoctonia solani anastomosis group 3 strain Rhs1AP.</title>
        <authorList>
            <person name="Cubeta M.A."/>
            <person name="Thomas E."/>
            <person name="Dean R.A."/>
            <person name="Jabaji S."/>
            <person name="Neate S.M."/>
            <person name="Tavantzis S."/>
            <person name="Toda T."/>
            <person name="Vilgalys R."/>
            <person name="Bharathan N."/>
            <person name="Fedorova-Abrams N."/>
            <person name="Pakala S.B."/>
            <person name="Pakala S.M."/>
            <person name="Zafar N."/>
            <person name="Joardar V."/>
            <person name="Losada L."/>
            <person name="Nierman W.C."/>
        </authorList>
    </citation>
    <scope>NUCLEOTIDE SEQUENCE [LARGE SCALE GENOMIC DNA]</scope>
    <source>
        <strain evidence="2">AG-3</strain>
    </source>
</reference>
<feature type="non-terminal residue" evidence="1">
    <location>
        <position position="78"/>
    </location>
</feature>
<name>X8JME8_9AGAM</name>
<dbReference type="Proteomes" id="UP000030108">
    <property type="component" value="Unassembled WGS sequence"/>
</dbReference>